<feature type="transmembrane region" description="Helical" evidence="2">
    <location>
        <begin position="391"/>
        <end position="412"/>
    </location>
</feature>
<dbReference type="PROSITE" id="PS50850">
    <property type="entry name" value="MFS"/>
    <property type="match status" value="1"/>
</dbReference>
<feature type="transmembrane region" description="Helical" evidence="2">
    <location>
        <begin position="145"/>
        <end position="163"/>
    </location>
</feature>
<feature type="transmembrane region" description="Helical" evidence="2">
    <location>
        <begin position="292"/>
        <end position="312"/>
    </location>
</feature>
<evidence type="ECO:0000256" key="2">
    <source>
        <dbReference type="SAM" id="Phobius"/>
    </source>
</evidence>
<dbReference type="Proteomes" id="UP000492821">
    <property type="component" value="Unassembled WGS sequence"/>
</dbReference>
<sequence length="534" mass="57693">MTVSFPIEMPSDSSDEAPIIPSVATYQDAAVQCRSNIASCGHKTRYIVLIQGALFLAIIMSSVIAWNATSIAIQDITTSPIYDPNVTKTADEYMSSDLAIKDRRIPYCTVEKSTLFAAVFIGGLGGVVPLNMLLQKWGAHKCMTLMGVLSVLTTALTPIVAVTDFKLLVALRIIQGTTLSNPFPVIGMITNTWSTLMESGLFVSVLTGYIQISAIFTMPVTGAVATSVGWDAVFYIHAGVCAVLCALWTYNFRDEPHRHQFVSEKEVSRISAGRVQVPVKYNPPYRAIFTDIRIWACWIPTCFSFLVAQFCITYTPMYLVYVCGLPLSLGSTLSAIPLILQFIIKFLTGAISDRLTSVSNLVKVRVFNSLAFFGCGAMLIVNALVPPAVPVLSVILILLALAFIGFNVGGFMKSAVLVSKQYSPTVMAVIQCLLCLSLFGGSYLVPSLTPDGTHAQYSIVFFIYAAGLICSNVFFLIFGRAEPAEWTREGTASGNTVAPVNGGTADNDIESGKGNLPAVIPSLIVEKVENEPER</sequence>
<dbReference type="PANTHER" id="PTHR45757:SF18">
    <property type="entry name" value="MAJOR FACILITATOR SUPERFAMILY (MFS) PROFILE DOMAIN-CONTAINING PROTEIN"/>
    <property type="match status" value="1"/>
</dbReference>
<evidence type="ECO:0000313" key="5">
    <source>
        <dbReference type="WBParaSite" id="Pan_g2534.t1"/>
    </source>
</evidence>
<dbReference type="Gene3D" id="1.20.1250.20">
    <property type="entry name" value="MFS general substrate transporter like domains"/>
    <property type="match status" value="2"/>
</dbReference>
<feature type="transmembrane region" description="Helical" evidence="2">
    <location>
        <begin position="365"/>
        <end position="385"/>
    </location>
</feature>
<dbReference type="InterPro" id="IPR011701">
    <property type="entry name" value="MFS"/>
</dbReference>
<feature type="transmembrane region" description="Helical" evidence="2">
    <location>
        <begin position="424"/>
        <end position="445"/>
    </location>
</feature>
<evidence type="ECO:0000259" key="3">
    <source>
        <dbReference type="PROSITE" id="PS50850"/>
    </source>
</evidence>
<name>A0A7E4VTC6_PANRE</name>
<dbReference type="InterPro" id="IPR036259">
    <property type="entry name" value="MFS_trans_sf"/>
</dbReference>
<reference evidence="5" key="2">
    <citation type="submission" date="2020-10" db="UniProtKB">
        <authorList>
            <consortium name="WormBaseParasite"/>
        </authorList>
    </citation>
    <scope>IDENTIFICATION</scope>
</reference>
<keyword evidence="2" id="KW-1133">Transmembrane helix</keyword>
<feature type="transmembrane region" description="Helical" evidence="2">
    <location>
        <begin position="232"/>
        <end position="250"/>
    </location>
</feature>
<proteinExistence type="predicted"/>
<feature type="transmembrane region" description="Helical" evidence="2">
    <location>
        <begin position="46"/>
        <end position="66"/>
    </location>
</feature>
<feature type="transmembrane region" description="Helical" evidence="2">
    <location>
        <begin position="318"/>
        <end position="344"/>
    </location>
</feature>
<dbReference type="SUPFAM" id="SSF103473">
    <property type="entry name" value="MFS general substrate transporter"/>
    <property type="match status" value="1"/>
</dbReference>
<dbReference type="GO" id="GO:0022857">
    <property type="term" value="F:transmembrane transporter activity"/>
    <property type="evidence" value="ECO:0007669"/>
    <property type="project" value="InterPro"/>
</dbReference>
<feature type="transmembrane region" description="Helical" evidence="2">
    <location>
        <begin position="201"/>
        <end position="220"/>
    </location>
</feature>
<dbReference type="Pfam" id="PF07690">
    <property type="entry name" value="MFS_1"/>
    <property type="match status" value="1"/>
</dbReference>
<protein>
    <submittedName>
        <fullName evidence="5">MFS domain-containing protein</fullName>
    </submittedName>
</protein>
<organism evidence="4 5">
    <name type="scientific">Panagrellus redivivus</name>
    <name type="common">Microworm</name>
    <dbReference type="NCBI Taxonomy" id="6233"/>
    <lineage>
        <taxon>Eukaryota</taxon>
        <taxon>Metazoa</taxon>
        <taxon>Ecdysozoa</taxon>
        <taxon>Nematoda</taxon>
        <taxon>Chromadorea</taxon>
        <taxon>Rhabditida</taxon>
        <taxon>Tylenchina</taxon>
        <taxon>Panagrolaimomorpha</taxon>
        <taxon>Panagrolaimoidea</taxon>
        <taxon>Panagrolaimidae</taxon>
        <taxon>Panagrellus</taxon>
    </lineage>
</organism>
<keyword evidence="2" id="KW-0812">Transmembrane</keyword>
<dbReference type="AlphaFoldDB" id="A0A7E4VTC6"/>
<comment type="subcellular location">
    <subcellularLocation>
        <location evidence="1">Membrane</location>
        <topology evidence="1">Multi-pass membrane protein</topology>
    </subcellularLocation>
</comment>
<reference evidence="4" key="1">
    <citation type="journal article" date="2013" name="Genetics">
        <title>The draft genome and transcriptome of Panagrellus redivivus are shaped by the harsh demands of a free-living lifestyle.</title>
        <authorList>
            <person name="Srinivasan J."/>
            <person name="Dillman A.R."/>
            <person name="Macchietto M.G."/>
            <person name="Heikkinen L."/>
            <person name="Lakso M."/>
            <person name="Fracchia K.M."/>
            <person name="Antoshechkin I."/>
            <person name="Mortazavi A."/>
            <person name="Wong G."/>
            <person name="Sternberg P.W."/>
        </authorList>
    </citation>
    <scope>NUCLEOTIDE SEQUENCE [LARGE SCALE GENOMIC DNA]</scope>
    <source>
        <strain evidence="4">MT8872</strain>
    </source>
</reference>
<keyword evidence="4" id="KW-1185">Reference proteome</keyword>
<feature type="transmembrane region" description="Helical" evidence="2">
    <location>
        <begin position="114"/>
        <end position="133"/>
    </location>
</feature>
<dbReference type="GO" id="GO:0016020">
    <property type="term" value="C:membrane"/>
    <property type="evidence" value="ECO:0007669"/>
    <property type="project" value="UniProtKB-SubCell"/>
</dbReference>
<dbReference type="WBParaSite" id="Pan_g2534.t1">
    <property type="protein sequence ID" value="Pan_g2534.t1"/>
    <property type="gene ID" value="Pan_g2534"/>
</dbReference>
<dbReference type="PANTHER" id="PTHR45757">
    <property type="entry name" value="PROTEIN CBG23364-RELATED"/>
    <property type="match status" value="1"/>
</dbReference>
<evidence type="ECO:0000256" key="1">
    <source>
        <dbReference type="ARBA" id="ARBA00004141"/>
    </source>
</evidence>
<keyword evidence="2" id="KW-0472">Membrane</keyword>
<feature type="domain" description="Major facilitator superfamily (MFS) profile" evidence="3">
    <location>
        <begin position="53"/>
        <end position="483"/>
    </location>
</feature>
<dbReference type="InterPro" id="IPR020846">
    <property type="entry name" value="MFS_dom"/>
</dbReference>
<evidence type="ECO:0000313" key="4">
    <source>
        <dbReference type="Proteomes" id="UP000492821"/>
    </source>
</evidence>
<feature type="transmembrane region" description="Helical" evidence="2">
    <location>
        <begin position="457"/>
        <end position="478"/>
    </location>
</feature>
<accession>A0A7E4VTC6</accession>